<keyword evidence="3" id="KW-1185">Reference proteome</keyword>
<protein>
    <recommendedName>
        <fullName evidence="4">RNA-binding S4 domain-containing protein</fullName>
    </recommendedName>
</protein>
<dbReference type="Proteomes" id="UP001558534">
    <property type="component" value="Unassembled WGS sequence"/>
</dbReference>
<proteinExistence type="predicted"/>
<sequence length="43" mass="4961">MRLIKQNGVSLNGEKITVDDTDQILMNGEVLQIGKKRFIRFIK</sequence>
<organism evidence="2 3">
    <name type="scientific">Lysinibacillus xylanilyticus</name>
    <dbReference type="NCBI Taxonomy" id="582475"/>
    <lineage>
        <taxon>Bacteria</taxon>
        <taxon>Bacillati</taxon>
        <taxon>Bacillota</taxon>
        <taxon>Bacilli</taxon>
        <taxon>Bacillales</taxon>
        <taxon>Bacillaceae</taxon>
        <taxon>Lysinibacillus</taxon>
    </lineage>
</organism>
<reference evidence="2 3" key="1">
    <citation type="submission" date="2024-07" db="EMBL/GenBank/DDBJ databases">
        <title>Characterization of a bacterium isolated from hydrolysated instant sea cucumber by whole-genome sequencing and metabolomics.</title>
        <authorList>
            <person name="Luo X."/>
            <person name="Zhang Z."/>
            <person name="Zheng Z."/>
            <person name="Zhang W."/>
            <person name="Ming T."/>
            <person name="Jiao L."/>
            <person name="Su X."/>
            <person name="Kong F."/>
            <person name="Xu J."/>
        </authorList>
    </citation>
    <scope>NUCLEOTIDE SEQUENCE [LARGE SCALE GENOMIC DNA]</scope>
    <source>
        <strain evidence="2 3">XL-2024</strain>
    </source>
</reference>
<keyword evidence="1" id="KW-0694">RNA-binding</keyword>
<evidence type="ECO:0000313" key="3">
    <source>
        <dbReference type="Proteomes" id="UP001558534"/>
    </source>
</evidence>
<evidence type="ECO:0000313" key="2">
    <source>
        <dbReference type="EMBL" id="MEX3748358.1"/>
    </source>
</evidence>
<dbReference type="PROSITE" id="PS50889">
    <property type="entry name" value="S4"/>
    <property type="match status" value="1"/>
</dbReference>
<dbReference type="Gene3D" id="3.10.290.10">
    <property type="entry name" value="RNA-binding S4 domain"/>
    <property type="match status" value="1"/>
</dbReference>
<name>A0ABV3W5P1_9BACI</name>
<dbReference type="SUPFAM" id="SSF55174">
    <property type="entry name" value="Alpha-L RNA-binding motif"/>
    <property type="match status" value="1"/>
</dbReference>
<gene>
    <name evidence="2" type="ORF">AB1300_25190</name>
</gene>
<dbReference type="RefSeq" id="WP_368638740.1">
    <property type="nucleotide sequence ID" value="NZ_JBFRHK010000035.1"/>
</dbReference>
<accession>A0ABV3W5P1</accession>
<evidence type="ECO:0000256" key="1">
    <source>
        <dbReference type="PROSITE-ProRule" id="PRU00182"/>
    </source>
</evidence>
<dbReference type="InterPro" id="IPR036986">
    <property type="entry name" value="S4_RNA-bd_sf"/>
</dbReference>
<evidence type="ECO:0008006" key="4">
    <source>
        <dbReference type="Google" id="ProtNLM"/>
    </source>
</evidence>
<dbReference type="EMBL" id="JBFRHK010000035">
    <property type="protein sequence ID" value="MEX3748358.1"/>
    <property type="molecule type" value="Genomic_DNA"/>
</dbReference>
<comment type="caution">
    <text evidence="2">The sequence shown here is derived from an EMBL/GenBank/DDBJ whole genome shotgun (WGS) entry which is preliminary data.</text>
</comment>